<dbReference type="Proteomes" id="UP000347681">
    <property type="component" value="Unassembled WGS sequence"/>
</dbReference>
<feature type="region of interest" description="Disordered" evidence="1">
    <location>
        <begin position="1"/>
        <end position="48"/>
    </location>
</feature>
<feature type="compositionally biased region" description="Basic residues" evidence="1">
    <location>
        <begin position="31"/>
        <end position="43"/>
    </location>
</feature>
<protein>
    <submittedName>
        <fullName evidence="5">Uncharacterized protein</fullName>
    </submittedName>
</protein>
<dbReference type="Proteomes" id="UP000481700">
    <property type="component" value="Unassembled WGS sequence"/>
</dbReference>
<name>A0A1Y3ZIA0_9BACT</name>
<evidence type="ECO:0000313" key="11">
    <source>
        <dbReference type="Proteomes" id="UP000481700"/>
    </source>
</evidence>
<evidence type="ECO:0000313" key="10">
    <source>
        <dbReference type="Proteomes" id="UP000347681"/>
    </source>
</evidence>
<dbReference type="EMBL" id="SLTX01000001">
    <property type="protein sequence ID" value="TDB07494.1"/>
    <property type="molecule type" value="Genomic_DNA"/>
</dbReference>
<dbReference type="Proteomes" id="UP000283678">
    <property type="component" value="Unassembled WGS sequence"/>
</dbReference>
<dbReference type="Proteomes" id="UP000294527">
    <property type="component" value="Unassembled WGS sequence"/>
</dbReference>
<dbReference type="EMBL" id="VVZB01000002">
    <property type="protein sequence ID" value="KAA5385087.1"/>
    <property type="molecule type" value="Genomic_DNA"/>
</dbReference>
<evidence type="ECO:0000313" key="4">
    <source>
        <dbReference type="EMBL" id="RGV74293.1"/>
    </source>
</evidence>
<evidence type="ECO:0000313" key="8">
    <source>
        <dbReference type="Proteomes" id="UP000294527"/>
    </source>
</evidence>
<dbReference type="EMBL" id="SLTU01000001">
    <property type="protein sequence ID" value="TDA76169.1"/>
    <property type="molecule type" value="Genomic_DNA"/>
</dbReference>
<sequence length="60" mass="6873">MTSSLGHSGHREKSGSTPYPLIRPIMNQTRQKNKPGQTKHKFHKTTDKVKTILNFPKTKE</sequence>
<dbReference type="EMBL" id="VVZV01000013">
    <property type="protein sequence ID" value="KAA5318530.1"/>
    <property type="molecule type" value="Genomic_DNA"/>
</dbReference>
<evidence type="ECO:0000313" key="2">
    <source>
        <dbReference type="EMBL" id="KAA5318530.1"/>
    </source>
</evidence>
<evidence type="ECO:0000313" key="9">
    <source>
        <dbReference type="Proteomes" id="UP000294834"/>
    </source>
</evidence>
<evidence type="ECO:0000313" key="7">
    <source>
        <dbReference type="Proteomes" id="UP000283678"/>
    </source>
</evidence>
<gene>
    <name evidence="4" type="ORF">DWW04_14705</name>
    <name evidence="5" type="ORF">E1I98_07300</name>
    <name evidence="6" type="ORF">E1J06_08715</name>
    <name evidence="3" type="ORF">F2Y61_04420</name>
    <name evidence="2" type="ORF">F2Z07_12840</name>
</gene>
<proteinExistence type="predicted"/>
<organism evidence="5 8">
    <name type="scientific">Phocaeicola dorei</name>
    <dbReference type="NCBI Taxonomy" id="357276"/>
    <lineage>
        <taxon>Bacteria</taxon>
        <taxon>Pseudomonadati</taxon>
        <taxon>Bacteroidota</taxon>
        <taxon>Bacteroidia</taxon>
        <taxon>Bacteroidales</taxon>
        <taxon>Bacteroidaceae</taxon>
        <taxon>Phocaeicola</taxon>
    </lineage>
</organism>
<reference evidence="10 11" key="2">
    <citation type="journal article" date="2019" name="Nat. Med.">
        <title>A library of human gut bacterial isolates paired with longitudinal multiomics data enables mechanistic microbiome research.</title>
        <authorList>
            <person name="Poyet M."/>
            <person name="Groussin M."/>
            <person name="Gibbons S.M."/>
            <person name="Avila-Pacheco J."/>
            <person name="Jiang X."/>
            <person name="Kearney S.M."/>
            <person name="Perrotta A.R."/>
            <person name="Berdy B."/>
            <person name="Zhao S."/>
            <person name="Lieberman T.D."/>
            <person name="Swanson P.K."/>
            <person name="Smith M."/>
            <person name="Roesemann S."/>
            <person name="Alexander J.E."/>
            <person name="Rich S.A."/>
            <person name="Livny J."/>
            <person name="Vlamakis H."/>
            <person name="Clish C."/>
            <person name="Bullock K."/>
            <person name="Deik A."/>
            <person name="Scott J."/>
            <person name="Pierce K.A."/>
            <person name="Xavier R.J."/>
            <person name="Alm E.J."/>
        </authorList>
    </citation>
    <scope>NUCLEOTIDE SEQUENCE [LARGE SCALE GENOMIC DNA]</scope>
    <source>
        <strain evidence="2 11">BIOML-A25</strain>
        <strain evidence="3 10">BIOML-A5</strain>
    </source>
</reference>
<dbReference type="EMBL" id="QRZL01000015">
    <property type="protein sequence ID" value="RGV74293.1"/>
    <property type="molecule type" value="Genomic_DNA"/>
</dbReference>
<evidence type="ECO:0000313" key="3">
    <source>
        <dbReference type="EMBL" id="KAA5385087.1"/>
    </source>
</evidence>
<reference evidence="4 7" key="1">
    <citation type="submission" date="2018-08" db="EMBL/GenBank/DDBJ databases">
        <title>A genome reference for cultivated species of the human gut microbiota.</title>
        <authorList>
            <person name="Zou Y."/>
            <person name="Xue W."/>
            <person name="Luo G."/>
        </authorList>
    </citation>
    <scope>NUCLEOTIDE SEQUENCE [LARGE SCALE GENOMIC DNA]</scope>
    <source>
        <strain evidence="4 7">AF14-1AC</strain>
    </source>
</reference>
<evidence type="ECO:0000313" key="6">
    <source>
        <dbReference type="EMBL" id="TDB07494.1"/>
    </source>
</evidence>
<dbReference type="AlphaFoldDB" id="A0A1Y3ZIA0"/>
<evidence type="ECO:0000313" key="5">
    <source>
        <dbReference type="EMBL" id="TDA76169.1"/>
    </source>
</evidence>
<accession>A0A1Y3ZIA0</accession>
<comment type="caution">
    <text evidence="5">The sequence shown here is derived from an EMBL/GenBank/DDBJ whole genome shotgun (WGS) entry which is preliminary data.</text>
</comment>
<evidence type="ECO:0000256" key="1">
    <source>
        <dbReference type="SAM" id="MobiDB-lite"/>
    </source>
</evidence>
<reference evidence="8 9" key="3">
    <citation type="journal article" date="2019" name="Nat. Microbiol.">
        <title>Genomic variation and strain-specific functional adaptation in the human gut microbiome during early life.</title>
        <authorList>
            <person name="Vatanen T."/>
            <person name="Plichta D.R."/>
            <person name="Somani J."/>
            <person name="Munch P.C."/>
            <person name="Arthur T.D."/>
            <person name="Hall A.B."/>
            <person name="Rudolf S."/>
            <person name="Oakeley E.J."/>
            <person name="Ke X."/>
            <person name="Young R.A."/>
            <person name="Haiser H.J."/>
            <person name="Kolde R."/>
            <person name="Yassour M."/>
            <person name="Luopajarvi K."/>
            <person name="Siljander H."/>
            <person name="Virtanen S.M."/>
            <person name="Ilonen J."/>
            <person name="Uibo R."/>
            <person name="Tillmann V."/>
            <person name="Mokurov S."/>
            <person name="Dorshakova N."/>
            <person name="Porter J.A."/>
            <person name="McHardy A.C."/>
            <person name="Lahdesmaki H."/>
            <person name="Vlamakis H."/>
            <person name="Huttenhower C."/>
            <person name="Knip M."/>
            <person name="Xavier R.J."/>
        </authorList>
    </citation>
    <scope>NUCLEOTIDE SEQUENCE [LARGE SCALE GENOMIC DNA]</scope>
    <source>
        <strain evidence="5 8">RJX1047</strain>
        <strain evidence="6 9">RJX1052</strain>
    </source>
</reference>
<dbReference type="Proteomes" id="UP000294834">
    <property type="component" value="Unassembled WGS sequence"/>
</dbReference>